<dbReference type="SUPFAM" id="SSF50118">
    <property type="entry name" value="Cell growth inhibitor/plasmid maintenance toxic component"/>
    <property type="match status" value="1"/>
</dbReference>
<organism evidence="4 5">
    <name type="scientific">Aliterella atlantica CENA595</name>
    <dbReference type="NCBI Taxonomy" id="1618023"/>
    <lineage>
        <taxon>Bacteria</taxon>
        <taxon>Bacillati</taxon>
        <taxon>Cyanobacteriota</taxon>
        <taxon>Cyanophyceae</taxon>
        <taxon>Chroococcidiopsidales</taxon>
        <taxon>Aliterellaceae</taxon>
        <taxon>Aliterella</taxon>
    </lineage>
</organism>
<dbReference type="InterPro" id="IPR011067">
    <property type="entry name" value="Plasmid_toxin/cell-grow_inhib"/>
</dbReference>
<dbReference type="GO" id="GO:0016787">
    <property type="term" value="F:hydrolase activity"/>
    <property type="evidence" value="ECO:0007669"/>
    <property type="project" value="UniProtKB-KW"/>
</dbReference>
<dbReference type="PATRIC" id="fig|1618023.3.peg.4042"/>
<evidence type="ECO:0000256" key="3">
    <source>
        <dbReference type="PIRNR" id="PIRNR033490"/>
    </source>
</evidence>
<keyword evidence="3" id="KW-0378">Hydrolase</keyword>
<proteinExistence type="inferred from homology"/>
<dbReference type="InterPro" id="IPR003477">
    <property type="entry name" value="PemK-like"/>
</dbReference>
<dbReference type="GO" id="GO:0004521">
    <property type="term" value="F:RNA endonuclease activity"/>
    <property type="evidence" value="ECO:0007669"/>
    <property type="project" value="TreeGrafter"/>
</dbReference>
<accession>A0A0D8ZTB0</accession>
<keyword evidence="3" id="KW-0255">Endonuclease</keyword>
<reference evidence="4 5" key="1">
    <citation type="submission" date="2015-02" db="EMBL/GenBank/DDBJ databases">
        <title>Draft genome of a novel marine cyanobacterium (Chroococcales) isolated from South Atlantic Ocean.</title>
        <authorList>
            <person name="Rigonato J."/>
            <person name="Alvarenga D.O."/>
            <person name="Branco L.H."/>
            <person name="Varani A.M."/>
            <person name="Brandini F.P."/>
            <person name="Fiore M.F."/>
        </authorList>
    </citation>
    <scope>NUCLEOTIDE SEQUENCE [LARGE SCALE GENOMIC DNA]</scope>
    <source>
        <strain evidence="4 5">CENA595</strain>
    </source>
</reference>
<comment type="similarity">
    <text evidence="1 3">Belongs to the PemK/MazF family.</text>
</comment>
<evidence type="ECO:0000313" key="5">
    <source>
        <dbReference type="Proteomes" id="UP000032452"/>
    </source>
</evidence>
<keyword evidence="2" id="KW-1277">Toxin-antitoxin system</keyword>
<evidence type="ECO:0000313" key="4">
    <source>
        <dbReference type="EMBL" id="KJH71617.1"/>
    </source>
</evidence>
<dbReference type="STRING" id="1618023.UH38_11115"/>
<gene>
    <name evidence="4" type="ORF">UH38_11115</name>
</gene>
<sequence length="118" mass="13429">MPKGRLEYRRGDIYWVTMDPTVGAEVQKTRSCLVLQNNLMNQYGDVTIILPFRPGSKQAPYAVNVKASPVNGLDRDRFLDVGQIRAVSYQRLRNLAGTLEAQYWQQIQQALNIVLGFD</sequence>
<comment type="caution">
    <text evidence="4">The sequence shown here is derived from an EMBL/GenBank/DDBJ whole genome shotgun (WGS) entry which is preliminary data.</text>
</comment>
<evidence type="ECO:0000256" key="1">
    <source>
        <dbReference type="ARBA" id="ARBA00007521"/>
    </source>
</evidence>
<dbReference type="GO" id="GO:0006402">
    <property type="term" value="P:mRNA catabolic process"/>
    <property type="evidence" value="ECO:0007669"/>
    <property type="project" value="TreeGrafter"/>
</dbReference>
<dbReference type="Pfam" id="PF02452">
    <property type="entry name" value="PemK_toxin"/>
    <property type="match status" value="1"/>
</dbReference>
<dbReference type="PANTHER" id="PTHR33988:SF1">
    <property type="entry name" value="ENDORIBONUCLEASE MAZF7-RELATED"/>
    <property type="match status" value="1"/>
</dbReference>
<dbReference type="PANTHER" id="PTHR33988">
    <property type="entry name" value="ENDORIBONUCLEASE MAZF-RELATED"/>
    <property type="match status" value="1"/>
</dbReference>
<evidence type="ECO:0000256" key="2">
    <source>
        <dbReference type="ARBA" id="ARBA00022649"/>
    </source>
</evidence>
<name>A0A0D8ZTB0_9CYAN</name>
<dbReference type="GO" id="GO:0003677">
    <property type="term" value="F:DNA binding"/>
    <property type="evidence" value="ECO:0007669"/>
    <property type="project" value="InterPro"/>
</dbReference>
<dbReference type="OrthoDB" id="9793906at2"/>
<dbReference type="Proteomes" id="UP000032452">
    <property type="component" value="Unassembled WGS sequence"/>
</dbReference>
<protein>
    <recommendedName>
        <fullName evidence="3">mRNA interferase</fullName>
        <ecNumber evidence="3">3.1.-.-</ecNumber>
    </recommendedName>
</protein>
<dbReference type="PIRSF" id="PIRSF033490">
    <property type="entry name" value="MazF"/>
    <property type="match status" value="1"/>
</dbReference>
<dbReference type="EMBL" id="JYON01000010">
    <property type="protein sequence ID" value="KJH71617.1"/>
    <property type="molecule type" value="Genomic_DNA"/>
</dbReference>
<dbReference type="EC" id="3.1.-.-" evidence="3"/>
<dbReference type="RefSeq" id="WP_045054722.1">
    <property type="nucleotide sequence ID" value="NZ_CAWMDP010000046.1"/>
</dbReference>
<keyword evidence="3" id="KW-0540">Nuclease</keyword>
<dbReference type="GO" id="GO:0016075">
    <property type="term" value="P:rRNA catabolic process"/>
    <property type="evidence" value="ECO:0007669"/>
    <property type="project" value="TreeGrafter"/>
</dbReference>
<dbReference type="AlphaFoldDB" id="A0A0D8ZTB0"/>
<dbReference type="Gene3D" id="2.30.30.110">
    <property type="match status" value="1"/>
</dbReference>
<keyword evidence="5" id="KW-1185">Reference proteome</keyword>
<comment type="function">
    <text evidence="3">Toxic component of a type II toxin-antitoxin (TA) system.</text>
</comment>